<dbReference type="EMBL" id="MU267650">
    <property type="protein sequence ID" value="KAH7912495.1"/>
    <property type="molecule type" value="Genomic_DNA"/>
</dbReference>
<evidence type="ECO:0000313" key="1">
    <source>
        <dbReference type="EMBL" id="KAH7912495.1"/>
    </source>
</evidence>
<protein>
    <submittedName>
        <fullName evidence="1">Uncharacterized protein</fullName>
    </submittedName>
</protein>
<proteinExistence type="predicted"/>
<keyword evidence="2" id="KW-1185">Reference proteome</keyword>
<organism evidence="1 2">
    <name type="scientific">Hygrophoropsis aurantiaca</name>
    <dbReference type="NCBI Taxonomy" id="72124"/>
    <lineage>
        <taxon>Eukaryota</taxon>
        <taxon>Fungi</taxon>
        <taxon>Dikarya</taxon>
        <taxon>Basidiomycota</taxon>
        <taxon>Agaricomycotina</taxon>
        <taxon>Agaricomycetes</taxon>
        <taxon>Agaricomycetidae</taxon>
        <taxon>Boletales</taxon>
        <taxon>Coniophorineae</taxon>
        <taxon>Hygrophoropsidaceae</taxon>
        <taxon>Hygrophoropsis</taxon>
    </lineage>
</organism>
<accession>A0ACB8AGA1</accession>
<sequence length="196" mass="21546">MGPPNDHSIPAETQESLASYFEKSARIVREYADNIEHNYARPLLKYFIQRFQAKPVAVTFTTIFCILSLLPALSFIGISLFVISFFTFLAIAGAFLASAIAETVFVAVLASTVVALFLVSIFLTACVLFSYLSLRLGVLVQAEGRSGITEWAHETKNHFISTNKNGEESDDSENSGVFIQPDGNVARKAKPEEVEN</sequence>
<evidence type="ECO:0000313" key="2">
    <source>
        <dbReference type="Proteomes" id="UP000790377"/>
    </source>
</evidence>
<gene>
    <name evidence="1" type="ORF">BJ138DRAFT_1083479</name>
</gene>
<reference evidence="1" key="1">
    <citation type="journal article" date="2021" name="New Phytol.">
        <title>Evolutionary innovations through gain and loss of genes in the ectomycorrhizal Boletales.</title>
        <authorList>
            <person name="Wu G."/>
            <person name="Miyauchi S."/>
            <person name="Morin E."/>
            <person name="Kuo A."/>
            <person name="Drula E."/>
            <person name="Varga T."/>
            <person name="Kohler A."/>
            <person name="Feng B."/>
            <person name="Cao Y."/>
            <person name="Lipzen A."/>
            <person name="Daum C."/>
            <person name="Hundley H."/>
            <person name="Pangilinan J."/>
            <person name="Johnson J."/>
            <person name="Barry K."/>
            <person name="LaButti K."/>
            <person name="Ng V."/>
            <person name="Ahrendt S."/>
            <person name="Min B."/>
            <person name="Choi I.G."/>
            <person name="Park H."/>
            <person name="Plett J.M."/>
            <person name="Magnuson J."/>
            <person name="Spatafora J.W."/>
            <person name="Nagy L.G."/>
            <person name="Henrissat B."/>
            <person name="Grigoriev I.V."/>
            <person name="Yang Z.L."/>
            <person name="Xu J."/>
            <person name="Martin F.M."/>
        </authorList>
    </citation>
    <scope>NUCLEOTIDE SEQUENCE</scope>
    <source>
        <strain evidence="1">ATCC 28755</strain>
    </source>
</reference>
<dbReference type="Proteomes" id="UP000790377">
    <property type="component" value="Unassembled WGS sequence"/>
</dbReference>
<name>A0ACB8AGA1_9AGAM</name>
<comment type="caution">
    <text evidence="1">The sequence shown here is derived from an EMBL/GenBank/DDBJ whole genome shotgun (WGS) entry which is preliminary data.</text>
</comment>